<dbReference type="GO" id="GO:0046677">
    <property type="term" value="P:response to antibiotic"/>
    <property type="evidence" value="ECO:0007669"/>
    <property type="project" value="UniProtKB-UniRule"/>
</dbReference>
<feature type="transmembrane region" description="Helical" evidence="14">
    <location>
        <begin position="250"/>
        <end position="271"/>
    </location>
</feature>
<dbReference type="GO" id="GO:0009252">
    <property type="term" value="P:peptidoglycan biosynthetic process"/>
    <property type="evidence" value="ECO:0007669"/>
    <property type="project" value="UniProtKB-KW"/>
</dbReference>
<proteinExistence type="inferred from homology"/>
<feature type="transmembrane region" description="Helical" evidence="14">
    <location>
        <begin position="217"/>
        <end position="238"/>
    </location>
</feature>
<feature type="transmembrane region" description="Helical" evidence="14">
    <location>
        <begin position="108"/>
        <end position="129"/>
    </location>
</feature>
<evidence type="ECO:0000256" key="3">
    <source>
        <dbReference type="ARBA" id="ARBA00012374"/>
    </source>
</evidence>
<dbReference type="PANTHER" id="PTHR30622">
    <property type="entry name" value="UNDECAPRENYL-DIPHOSPHATASE"/>
    <property type="match status" value="1"/>
</dbReference>
<feature type="transmembrane region" description="Helical" evidence="14">
    <location>
        <begin position="83"/>
        <end position="102"/>
    </location>
</feature>
<name>A0A0K6GSK4_9NEIS</name>
<dbReference type="NCBIfam" id="NF001390">
    <property type="entry name" value="PRK00281.1-4"/>
    <property type="match status" value="1"/>
</dbReference>
<dbReference type="EC" id="3.6.1.27" evidence="3 14"/>
<dbReference type="NCBIfam" id="TIGR00753">
    <property type="entry name" value="undec_PP_bacA"/>
    <property type="match status" value="1"/>
</dbReference>
<keyword evidence="8 14" id="KW-1133">Transmembrane helix</keyword>
<organism evidence="15 16">
    <name type="scientific">Gulbenkiania indica</name>
    <dbReference type="NCBI Taxonomy" id="375574"/>
    <lineage>
        <taxon>Bacteria</taxon>
        <taxon>Pseudomonadati</taxon>
        <taxon>Pseudomonadota</taxon>
        <taxon>Betaproteobacteria</taxon>
        <taxon>Neisseriales</taxon>
        <taxon>Chromobacteriaceae</taxon>
        <taxon>Gulbenkiania</taxon>
    </lineage>
</organism>
<feature type="transmembrane region" description="Helical" evidence="14">
    <location>
        <begin position="184"/>
        <end position="205"/>
    </location>
</feature>
<dbReference type="AlphaFoldDB" id="A0A0K6GSK4"/>
<keyword evidence="5 14" id="KW-1003">Cell membrane</keyword>
<dbReference type="Pfam" id="PF02673">
    <property type="entry name" value="BacA"/>
    <property type="match status" value="1"/>
</dbReference>
<dbReference type="InterPro" id="IPR003824">
    <property type="entry name" value="UppP"/>
</dbReference>
<keyword evidence="7 14" id="KW-0378">Hydrolase</keyword>
<evidence type="ECO:0000313" key="16">
    <source>
        <dbReference type="Proteomes" id="UP000243535"/>
    </source>
</evidence>
<accession>A0A0K6GSK4</accession>
<comment type="miscellaneous">
    <text evidence="14">Bacitracin is thought to be involved in the inhibition of peptidoglycan synthesis by sequestering undecaprenyl diphosphate, thereby reducing the pool of lipid carrier available.</text>
</comment>
<evidence type="ECO:0000256" key="1">
    <source>
        <dbReference type="ARBA" id="ARBA00004651"/>
    </source>
</evidence>
<evidence type="ECO:0000256" key="11">
    <source>
        <dbReference type="ARBA" id="ARBA00032707"/>
    </source>
</evidence>
<keyword evidence="14" id="KW-0133">Cell shape</keyword>
<sequence>MDVLLLAKALLLGIVEGLTEFFPISSTGHLIVVGDLIGFNSDSGKVFEVVIQLGAILAVLWEYRARFLSAAAGIGRDPQANRFVFNLFVAFLPAALCGFLFIKAIKAHLFNAPSVAMALIVGGVILLMVERKTWVARVHSVDDMTWKDALKVGIAQIAALVPGTSRSGATIIGGMLSGLDRRTAAEFSFFLAVPMMFAATVYDVYKNWALFSSADLPVFAVGFAAAFVSAFFAVRGLIRYVSQHTFEAFGWYRIVFGVLILLTGHFGWVTWQS</sequence>
<evidence type="ECO:0000256" key="4">
    <source>
        <dbReference type="ARBA" id="ARBA00021581"/>
    </source>
</evidence>
<comment type="function">
    <text evidence="14">Catalyzes the dephosphorylation of undecaprenyl diphosphate (UPP). Confers resistance to bacitracin.</text>
</comment>
<dbReference type="OrthoDB" id="9808289at2"/>
<keyword evidence="14" id="KW-0961">Cell wall biogenesis/degradation</keyword>
<evidence type="ECO:0000256" key="8">
    <source>
        <dbReference type="ARBA" id="ARBA00022989"/>
    </source>
</evidence>
<keyword evidence="16" id="KW-1185">Reference proteome</keyword>
<evidence type="ECO:0000256" key="5">
    <source>
        <dbReference type="ARBA" id="ARBA00022475"/>
    </source>
</evidence>
<dbReference type="RefSeq" id="WP_054284459.1">
    <property type="nucleotide sequence ID" value="NZ_CYHA01000001.1"/>
</dbReference>
<dbReference type="NCBIfam" id="NF001389">
    <property type="entry name" value="PRK00281.1-2"/>
    <property type="match status" value="1"/>
</dbReference>
<evidence type="ECO:0000256" key="12">
    <source>
        <dbReference type="ARBA" id="ARBA00032932"/>
    </source>
</evidence>
<dbReference type="HAMAP" id="MF_01006">
    <property type="entry name" value="Undec_diphosphatase"/>
    <property type="match status" value="1"/>
</dbReference>
<dbReference type="Proteomes" id="UP000243535">
    <property type="component" value="Unassembled WGS sequence"/>
</dbReference>
<comment type="subcellular location">
    <subcellularLocation>
        <location evidence="1 14">Cell membrane</location>
        <topology evidence="1 14">Multi-pass membrane protein</topology>
    </subcellularLocation>
</comment>
<evidence type="ECO:0000256" key="14">
    <source>
        <dbReference type="HAMAP-Rule" id="MF_01006"/>
    </source>
</evidence>
<feature type="transmembrane region" description="Helical" evidence="14">
    <location>
        <begin position="46"/>
        <end position="63"/>
    </location>
</feature>
<evidence type="ECO:0000313" key="15">
    <source>
        <dbReference type="EMBL" id="CUA81695.1"/>
    </source>
</evidence>
<dbReference type="GO" id="GO:0050380">
    <property type="term" value="F:undecaprenyl-diphosphatase activity"/>
    <property type="evidence" value="ECO:0007669"/>
    <property type="project" value="UniProtKB-UniRule"/>
</dbReference>
<evidence type="ECO:0000256" key="13">
    <source>
        <dbReference type="ARBA" id="ARBA00047594"/>
    </source>
</evidence>
<dbReference type="GO" id="GO:0071555">
    <property type="term" value="P:cell wall organization"/>
    <property type="evidence" value="ECO:0007669"/>
    <property type="project" value="UniProtKB-KW"/>
</dbReference>
<evidence type="ECO:0000256" key="10">
    <source>
        <dbReference type="ARBA" id="ARBA00023251"/>
    </source>
</evidence>
<dbReference type="STRING" id="375574.GCA_001418035_00338"/>
<evidence type="ECO:0000256" key="9">
    <source>
        <dbReference type="ARBA" id="ARBA00023136"/>
    </source>
</evidence>
<comment type="similarity">
    <text evidence="2 14">Belongs to the UppP family.</text>
</comment>
<evidence type="ECO:0000256" key="6">
    <source>
        <dbReference type="ARBA" id="ARBA00022692"/>
    </source>
</evidence>
<dbReference type="GO" id="GO:0008360">
    <property type="term" value="P:regulation of cell shape"/>
    <property type="evidence" value="ECO:0007669"/>
    <property type="project" value="UniProtKB-KW"/>
</dbReference>
<dbReference type="GO" id="GO:0005886">
    <property type="term" value="C:plasma membrane"/>
    <property type="evidence" value="ECO:0007669"/>
    <property type="project" value="UniProtKB-SubCell"/>
</dbReference>
<evidence type="ECO:0000256" key="2">
    <source>
        <dbReference type="ARBA" id="ARBA00010621"/>
    </source>
</evidence>
<comment type="catalytic activity">
    <reaction evidence="13 14">
        <text>di-trans,octa-cis-undecaprenyl diphosphate + H2O = di-trans,octa-cis-undecaprenyl phosphate + phosphate + H(+)</text>
        <dbReference type="Rhea" id="RHEA:28094"/>
        <dbReference type="ChEBI" id="CHEBI:15377"/>
        <dbReference type="ChEBI" id="CHEBI:15378"/>
        <dbReference type="ChEBI" id="CHEBI:43474"/>
        <dbReference type="ChEBI" id="CHEBI:58405"/>
        <dbReference type="ChEBI" id="CHEBI:60392"/>
        <dbReference type="EC" id="3.6.1.27"/>
    </reaction>
</comment>
<dbReference type="EMBL" id="CYHA01000001">
    <property type="protein sequence ID" value="CUA81695.1"/>
    <property type="molecule type" value="Genomic_DNA"/>
</dbReference>
<dbReference type="PANTHER" id="PTHR30622:SF3">
    <property type="entry name" value="UNDECAPRENYL-DIPHOSPHATASE"/>
    <property type="match status" value="1"/>
</dbReference>
<protein>
    <recommendedName>
        <fullName evidence="4 14">Undecaprenyl-diphosphatase</fullName>
        <ecNumber evidence="3 14">3.6.1.27</ecNumber>
    </recommendedName>
    <alternativeName>
        <fullName evidence="12 14">Bacitracin resistance protein</fullName>
    </alternativeName>
    <alternativeName>
        <fullName evidence="11 14">Undecaprenyl pyrophosphate phosphatase</fullName>
    </alternativeName>
</protein>
<reference evidence="16" key="1">
    <citation type="submission" date="2015-08" db="EMBL/GenBank/DDBJ databases">
        <authorList>
            <person name="Varghese N."/>
        </authorList>
    </citation>
    <scope>NUCLEOTIDE SEQUENCE [LARGE SCALE GENOMIC DNA]</scope>
    <source>
        <strain evidence="16">DSM 17901</strain>
    </source>
</reference>
<keyword evidence="10 14" id="KW-0046">Antibiotic resistance</keyword>
<keyword evidence="9 14" id="KW-0472">Membrane</keyword>
<evidence type="ECO:0000256" key="7">
    <source>
        <dbReference type="ARBA" id="ARBA00022801"/>
    </source>
</evidence>
<keyword evidence="14" id="KW-0573">Peptidoglycan synthesis</keyword>
<gene>
    <name evidence="14" type="primary">uppP</name>
    <name evidence="15" type="ORF">Ga0061063_0539</name>
</gene>
<keyword evidence="6 14" id="KW-0812">Transmembrane</keyword>